<proteinExistence type="predicted"/>
<evidence type="ECO:0000313" key="2">
    <source>
        <dbReference type="EMBL" id="MBB6054300.1"/>
    </source>
</evidence>
<feature type="chain" id="PRO_5032778395" evidence="1">
    <location>
        <begin position="24"/>
        <end position="105"/>
    </location>
</feature>
<evidence type="ECO:0000313" key="3">
    <source>
        <dbReference type="Proteomes" id="UP000585721"/>
    </source>
</evidence>
<dbReference type="AlphaFoldDB" id="A0A841GHD9"/>
<protein>
    <submittedName>
        <fullName evidence="2">Uncharacterized protein</fullName>
    </submittedName>
</protein>
<keyword evidence="3" id="KW-1185">Reference proteome</keyword>
<accession>A0A841GHD9</accession>
<dbReference type="RefSeq" id="WP_188025122.1">
    <property type="nucleotide sequence ID" value="NZ_JACHGR010000001.1"/>
</dbReference>
<dbReference type="Proteomes" id="UP000585721">
    <property type="component" value="Unassembled WGS sequence"/>
</dbReference>
<feature type="signal peptide" evidence="1">
    <location>
        <begin position="1"/>
        <end position="23"/>
    </location>
</feature>
<reference evidence="2 3" key="1">
    <citation type="submission" date="2020-08" db="EMBL/GenBank/DDBJ databases">
        <title>Genomic Encyclopedia of Type Strains, Phase IV (KMG-IV): sequencing the most valuable type-strain genomes for metagenomic binning, comparative biology and taxonomic classification.</title>
        <authorList>
            <person name="Goeker M."/>
        </authorList>
    </citation>
    <scope>NUCLEOTIDE SEQUENCE [LARGE SCALE GENOMIC DNA]</scope>
    <source>
        <strain evidence="2 3">DSM 22975</strain>
    </source>
</reference>
<comment type="caution">
    <text evidence="2">The sequence shown here is derived from an EMBL/GenBank/DDBJ whole genome shotgun (WGS) entry which is preliminary data.</text>
</comment>
<organism evidence="2 3">
    <name type="scientific">Tolumonas osonensis</name>
    <dbReference type="NCBI Taxonomy" id="675874"/>
    <lineage>
        <taxon>Bacteria</taxon>
        <taxon>Pseudomonadati</taxon>
        <taxon>Pseudomonadota</taxon>
        <taxon>Gammaproteobacteria</taxon>
        <taxon>Aeromonadales</taxon>
        <taxon>Aeromonadaceae</taxon>
        <taxon>Tolumonas</taxon>
    </lineage>
</organism>
<gene>
    <name evidence="2" type="ORF">HNR75_000165</name>
</gene>
<keyword evidence="1" id="KW-0732">Signal</keyword>
<name>A0A841GHD9_9GAMM</name>
<evidence type="ECO:0000256" key="1">
    <source>
        <dbReference type="SAM" id="SignalP"/>
    </source>
</evidence>
<dbReference type="EMBL" id="JACHGR010000001">
    <property type="protein sequence ID" value="MBB6054300.1"/>
    <property type="molecule type" value="Genomic_DNA"/>
</dbReference>
<sequence length="105" mass="11841">MLFSRMFRLILPVMLFCTGPSHASTDNAAQQARQTCQTMVAYRMGSLLDIQVTEVKPLTVAHKWLVTGEVKKQKPAVTFACLISVNNSKAELEKLELFQVQEQQK</sequence>